<evidence type="ECO:0000313" key="2">
    <source>
        <dbReference type="EMBL" id="SFJ69411.1"/>
    </source>
</evidence>
<sequence length="125" mass="15450">MELVMEYLIPTSKLVEAQNEYAIYRIRRLRRLYYKVLFYLLFNGAYLFIYYLNLENVHFGNFISIYEVPLVWTFCLLVQFALYYADRLPLLKIWQRNLVKRYYDKYNQSTENKYLETISKSNLYK</sequence>
<reference evidence="3" key="1">
    <citation type="submission" date="2016-10" db="EMBL/GenBank/DDBJ databases">
        <authorList>
            <person name="Varghese N."/>
            <person name="Submissions S."/>
        </authorList>
    </citation>
    <scope>NUCLEOTIDE SEQUENCE [LARGE SCALE GENOMIC DNA]</scope>
    <source>
        <strain evidence="3">DSM 26542</strain>
    </source>
</reference>
<dbReference type="AlphaFoldDB" id="A0A1I3TIF3"/>
<evidence type="ECO:0000256" key="1">
    <source>
        <dbReference type="SAM" id="Phobius"/>
    </source>
</evidence>
<evidence type="ECO:0008006" key="4">
    <source>
        <dbReference type="Google" id="ProtNLM"/>
    </source>
</evidence>
<keyword evidence="1" id="KW-0812">Transmembrane</keyword>
<dbReference type="EMBL" id="FORU01000013">
    <property type="protein sequence ID" value="SFJ69411.1"/>
    <property type="molecule type" value="Genomic_DNA"/>
</dbReference>
<dbReference type="Proteomes" id="UP000243887">
    <property type="component" value="Unassembled WGS sequence"/>
</dbReference>
<accession>A0A1I3TIF3</accession>
<proteinExistence type="predicted"/>
<feature type="transmembrane region" description="Helical" evidence="1">
    <location>
        <begin position="32"/>
        <end position="51"/>
    </location>
</feature>
<keyword evidence="1" id="KW-1133">Transmembrane helix</keyword>
<keyword evidence="3" id="KW-1185">Reference proteome</keyword>
<evidence type="ECO:0000313" key="3">
    <source>
        <dbReference type="Proteomes" id="UP000243887"/>
    </source>
</evidence>
<organism evidence="2 3">
    <name type="scientific">Myroides guanonis</name>
    <dbReference type="NCBI Taxonomy" id="1150112"/>
    <lineage>
        <taxon>Bacteria</taxon>
        <taxon>Pseudomonadati</taxon>
        <taxon>Bacteroidota</taxon>
        <taxon>Flavobacteriia</taxon>
        <taxon>Flavobacteriales</taxon>
        <taxon>Flavobacteriaceae</taxon>
        <taxon>Myroides</taxon>
    </lineage>
</organism>
<feature type="transmembrane region" description="Helical" evidence="1">
    <location>
        <begin position="63"/>
        <end position="85"/>
    </location>
</feature>
<dbReference type="STRING" id="1150112.SAMN04487893_11351"/>
<protein>
    <recommendedName>
        <fullName evidence="4">2TM domain-containing protein</fullName>
    </recommendedName>
</protein>
<gene>
    <name evidence="2" type="ORF">SAMN04487893_11351</name>
</gene>
<name>A0A1I3TIF3_9FLAO</name>
<keyword evidence="1" id="KW-0472">Membrane</keyword>